<organism evidence="2 3">
    <name type="scientific">Methylobacterium haplocladii</name>
    <dbReference type="NCBI Taxonomy" id="1176176"/>
    <lineage>
        <taxon>Bacteria</taxon>
        <taxon>Pseudomonadati</taxon>
        <taxon>Pseudomonadota</taxon>
        <taxon>Alphaproteobacteria</taxon>
        <taxon>Hyphomicrobiales</taxon>
        <taxon>Methylobacteriaceae</taxon>
        <taxon>Methylobacterium</taxon>
    </lineage>
</organism>
<feature type="region of interest" description="Disordered" evidence="1">
    <location>
        <begin position="76"/>
        <end position="102"/>
    </location>
</feature>
<evidence type="ECO:0000313" key="3">
    <source>
        <dbReference type="Proteomes" id="UP000321258"/>
    </source>
</evidence>
<name>A0A512IQX8_9HYPH</name>
<keyword evidence="3" id="KW-1185">Reference proteome</keyword>
<dbReference type="AlphaFoldDB" id="A0A512IQX8"/>
<proteinExistence type="predicted"/>
<dbReference type="EMBL" id="BJZT01000025">
    <property type="protein sequence ID" value="GEP00029.1"/>
    <property type="molecule type" value="Genomic_DNA"/>
</dbReference>
<sequence>MTASYPYPGSYPPGGSPAELRQTVADMMATVGMRANMACDYAAIGDDAGLAYTLRCAAAEFRAALSAAGMLAELKRSQAKQAGQPSPAARRRSATDDLEVRA</sequence>
<evidence type="ECO:0000256" key="1">
    <source>
        <dbReference type="SAM" id="MobiDB-lite"/>
    </source>
</evidence>
<evidence type="ECO:0000313" key="2">
    <source>
        <dbReference type="EMBL" id="GEP00029.1"/>
    </source>
</evidence>
<comment type="caution">
    <text evidence="2">The sequence shown here is derived from an EMBL/GenBank/DDBJ whole genome shotgun (WGS) entry which is preliminary data.</text>
</comment>
<reference evidence="2 3" key="1">
    <citation type="submission" date="2019-07" db="EMBL/GenBank/DDBJ databases">
        <title>Whole genome shotgun sequence of Methylobacterium haplocladii NBRC 107714.</title>
        <authorList>
            <person name="Hosoyama A."/>
            <person name="Uohara A."/>
            <person name="Ohji S."/>
            <person name="Ichikawa N."/>
        </authorList>
    </citation>
    <scope>NUCLEOTIDE SEQUENCE [LARGE SCALE GENOMIC DNA]</scope>
    <source>
        <strain evidence="2 3">NBRC 107714</strain>
    </source>
</reference>
<accession>A0A512IQX8</accession>
<gene>
    <name evidence="2" type="ORF">MHA02_24160</name>
</gene>
<dbReference type="RefSeq" id="WP_170249197.1">
    <property type="nucleotide sequence ID" value="NZ_BPQN01000066.1"/>
</dbReference>
<protein>
    <submittedName>
        <fullName evidence="2">Uncharacterized protein</fullName>
    </submittedName>
</protein>
<dbReference type="Proteomes" id="UP000321258">
    <property type="component" value="Unassembled WGS sequence"/>
</dbReference>
<feature type="compositionally biased region" description="Basic and acidic residues" evidence="1">
    <location>
        <begin position="93"/>
        <end position="102"/>
    </location>
</feature>